<keyword evidence="6" id="KW-0325">Glycoprotein</keyword>
<evidence type="ECO:0000256" key="7">
    <source>
        <dbReference type="ARBA" id="ARBA00023295"/>
    </source>
</evidence>
<dbReference type="SUPFAM" id="SSF48208">
    <property type="entry name" value="Six-hairpin glycosidases"/>
    <property type="match status" value="1"/>
</dbReference>
<comment type="similarity">
    <text evidence="2">Belongs to the glycosyl hydrolase 76 family.</text>
</comment>
<dbReference type="Gene3D" id="1.50.10.20">
    <property type="match status" value="1"/>
</dbReference>
<dbReference type="InterPro" id="IPR008928">
    <property type="entry name" value="6-hairpin_glycosidase_sf"/>
</dbReference>
<dbReference type="Proteomes" id="UP000801428">
    <property type="component" value="Unassembled WGS sequence"/>
</dbReference>
<feature type="compositionally biased region" description="Low complexity" evidence="8">
    <location>
        <begin position="21"/>
        <end position="30"/>
    </location>
</feature>
<dbReference type="GO" id="GO:0008496">
    <property type="term" value="F:mannan endo-1,6-alpha-mannosidase activity"/>
    <property type="evidence" value="ECO:0007669"/>
    <property type="project" value="UniProtKB-EC"/>
</dbReference>
<comment type="catalytic activity">
    <reaction evidence="1">
        <text>Random hydrolysis of (1-&gt;6)-alpha-D-mannosidic linkages in unbranched (1-&gt;6)-mannans.</text>
        <dbReference type="EC" id="3.2.1.101"/>
    </reaction>
</comment>
<dbReference type="PANTHER" id="PTHR12145">
    <property type="entry name" value="MANNAN ENDO-1,6-ALPHA-MANNOSIDASE DCW1"/>
    <property type="match status" value="1"/>
</dbReference>
<accession>A0A9P4TDR5</accession>
<keyword evidence="4" id="KW-0732">Signal</keyword>
<reference evidence="9" key="1">
    <citation type="submission" date="2019-04" db="EMBL/GenBank/DDBJ databases">
        <title>Sequencing of skin fungus with MAO and IRED activity.</title>
        <authorList>
            <person name="Marsaioli A.J."/>
            <person name="Bonatto J.M.C."/>
            <person name="Reis Junior O."/>
        </authorList>
    </citation>
    <scope>NUCLEOTIDE SEQUENCE</scope>
    <source>
        <strain evidence="9">30M1</strain>
    </source>
</reference>
<dbReference type="InterPro" id="IPR014480">
    <property type="entry name" value="Mannan-1_6-alpha_mannosidase"/>
</dbReference>
<evidence type="ECO:0000256" key="3">
    <source>
        <dbReference type="ARBA" id="ARBA00012350"/>
    </source>
</evidence>
<sequence>MLPSNLIPLVAIFFPDSPLLPSNSTNTPTRTPTPTPSTPATTSTTPSATPSATSAAVPSAKLLLKTAGTYASSLRATYPDPGLALFAEPIWWWQSGSGVDGLLTYSSTTGDTQYNTLLSNTLITEATSANDFMTVHATGNDDQAWWALAAMTAAESNLPPTGPVPWSTMAQNVFQQQTARWDTAKCNGGMKWKILEGDGTDGWHYKSTIANGLFFQLAARLALLTGDKEIRAWAVKSYDWTVSVGLISPQFDVYDGTDDAKGENGCVDVNHNMWSYNVGVFMYGSAVMAKLTGEEEWVARTKGLIASAKRNFVNEETGELWEAKCEADASCDSDQVSFKGTLARWLGATAELLPELRGSVMEVIGGASSMAATASTGDAGMGAIQAFNHMEIVDAGLRAQGLGGKAGLIGARKRTVVSGVAGRVKWER</sequence>
<evidence type="ECO:0000313" key="10">
    <source>
        <dbReference type="Proteomes" id="UP000801428"/>
    </source>
</evidence>
<proteinExistence type="inferred from homology"/>
<organism evidence="9 10">
    <name type="scientific">Curvularia kusanoi</name>
    <name type="common">Cochliobolus kusanoi</name>
    <dbReference type="NCBI Taxonomy" id="90978"/>
    <lineage>
        <taxon>Eukaryota</taxon>
        <taxon>Fungi</taxon>
        <taxon>Dikarya</taxon>
        <taxon>Ascomycota</taxon>
        <taxon>Pezizomycotina</taxon>
        <taxon>Dothideomycetes</taxon>
        <taxon>Pleosporomycetidae</taxon>
        <taxon>Pleosporales</taxon>
        <taxon>Pleosporineae</taxon>
        <taxon>Pleosporaceae</taxon>
        <taxon>Curvularia</taxon>
    </lineage>
</organism>
<keyword evidence="7" id="KW-0326">Glycosidase</keyword>
<name>A0A9P4TDR5_CURKU</name>
<evidence type="ECO:0000256" key="2">
    <source>
        <dbReference type="ARBA" id="ARBA00009699"/>
    </source>
</evidence>
<feature type="compositionally biased region" description="Low complexity" evidence="8">
    <location>
        <begin position="38"/>
        <end position="53"/>
    </location>
</feature>
<dbReference type="Pfam" id="PF03663">
    <property type="entry name" value="Glyco_hydro_76"/>
    <property type="match status" value="1"/>
</dbReference>
<dbReference type="OrthoDB" id="4187847at2759"/>
<keyword evidence="5" id="KW-0378">Hydrolase</keyword>
<dbReference type="GO" id="GO:0009272">
    <property type="term" value="P:fungal-type cell wall biogenesis"/>
    <property type="evidence" value="ECO:0007669"/>
    <property type="project" value="TreeGrafter"/>
</dbReference>
<dbReference type="EMBL" id="SWKU01000010">
    <property type="protein sequence ID" value="KAF3003125.1"/>
    <property type="molecule type" value="Genomic_DNA"/>
</dbReference>
<evidence type="ECO:0000256" key="6">
    <source>
        <dbReference type="ARBA" id="ARBA00023180"/>
    </source>
</evidence>
<evidence type="ECO:0000256" key="4">
    <source>
        <dbReference type="ARBA" id="ARBA00022729"/>
    </source>
</evidence>
<dbReference type="EC" id="3.2.1.101" evidence="3"/>
<dbReference type="InterPro" id="IPR005198">
    <property type="entry name" value="Glyco_hydro_76"/>
</dbReference>
<protein>
    <recommendedName>
        <fullName evidence="3">mannan endo-1,6-alpha-mannosidase</fullName>
        <ecNumber evidence="3">3.2.1.101</ecNumber>
    </recommendedName>
</protein>
<evidence type="ECO:0000313" key="9">
    <source>
        <dbReference type="EMBL" id="KAF3003125.1"/>
    </source>
</evidence>
<evidence type="ECO:0000256" key="1">
    <source>
        <dbReference type="ARBA" id="ARBA00001452"/>
    </source>
</evidence>
<dbReference type="GO" id="GO:0016052">
    <property type="term" value="P:carbohydrate catabolic process"/>
    <property type="evidence" value="ECO:0007669"/>
    <property type="project" value="InterPro"/>
</dbReference>
<keyword evidence="10" id="KW-1185">Reference proteome</keyword>
<evidence type="ECO:0000256" key="8">
    <source>
        <dbReference type="SAM" id="MobiDB-lite"/>
    </source>
</evidence>
<gene>
    <name evidence="9" type="ORF">E8E13_008455</name>
</gene>
<evidence type="ECO:0000256" key="5">
    <source>
        <dbReference type="ARBA" id="ARBA00022801"/>
    </source>
</evidence>
<feature type="region of interest" description="Disordered" evidence="8">
    <location>
        <begin position="21"/>
        <end position="53"/>
    </location>
</feature>
<dbReference type="AlphaFoldDB" id="A0A9P4TDR5"/>
<comment type="caution">
    <text evidence="9">The sequence shown here is derived from an EMBL/GenBank/DDBJ whole genome shotgun (WGS) entry which is preliminary data.</text>
</comment>
<dbReference type="PANTHER" id="PTHR12145:SF36">
    <property type="entry name" value="MANNAN ENDO-1,6-ALPHA-MANNOSIDASE DCW1"/>
    <property type="match status" value="1"/>
</dbReference>